<sequence length="411" mass="44167">MKRKRFAALLAALALCVTGCARAESAPVPGPQPSPEPSPSPAATPAVEAVGELTFHNELDGAASQNGFYYLRPGTGGWTVLCRMDLATGQSAEVCALEGCEHAGEECPACFSCYANLPVPLLWQDRLVLVFLGNPFAGGPEDEAYLARIELAETDGSGRREIARFSPGEQLCTGFATDEEKLYFLSSPVVEQISQPAWELKSVDLSTGRTDTLARYGGESMAVGYYLTGCTKEGLVIKRIETTGELKPSRESVASNVHSLMLVDRQGGVVRPLKQWRQDEISECVRDGQLFYCDGEGRLFRNALDGTQDSLVLQLPGAVRPSGVSFGPGREPWLSLTARDEAGDTFRWLCNTLTGEVVSWPDASGADRRLVSLGREWSLFSSTPPGAGQTCFERIATDDLLAGSGQFLPAG</sequence>
<evidence type="ECO:0000313" key="3">
    <source>
        <dbReference type="Proteomes" id="UP000824193"/>
    </source>
</evidence>
<protein>
    <submittedName>
        <fullName evidence="2">Uncharacterized protein</fullName>
    </submittedName>
</protein>
<reference evidence="2" key="2">
    <citation type="submission" date="2021-04" db="EMBL/GenBank/DDBJ databases">
        <authorList>
            <person name="Gilroy R."/>
        </authorList>
    </citation>
    <scope>NUCLEOTIDE SEQUENCE</scope>
    <source>
        <strain evidence="2">2239</strain>
    </source>
</reference>
<keyword evidence="1" id="KW-0732">Signal</keyword>
<feature type="chain" id="PRO_5039638104" evidence="1">
    <location>
        <begin position="24"/>
        <end position="411"/>
    </location>
</feature>
<accession>A0A9D2ADI0</accession>
<dbReference type="Proteomes" id="UP000824193">
    <property type="component" value="Unassembled WGS sequence"/>
</dbReference>
<feature type="signal peptide" evidence="1">
    <location>
        <begin position="1"/>
        <end position="23"/>
    </location>
</feature>
<organism evidence="2 3">
    <name type="scientific">Candidatus Allofournierella pullicola</name>
    <dbReference type="NCBI Taxonomy" id="2838596"/>
    <lineage>
        <taxon>Bacteria</taxon>
        <taxon>Bacillati</taxon>
        <taxon>Bacillota</taxon>
        <taxon>Clostridia</taxon>
        <taxon>Eubacteriales</taxon>
        <taxon>Oscillospiraceae</taxon>
        <taxon>Allofournierella</taxon>
    </lineage>
</organism>
<proteinExistence type="predicted"/>
<reference evidence="2" key="1">
    <citation type="journal article" date="2021" name="PeerJ">
        <title>Extensive microbial diversity within the chicken gut microbiome revealed by metagenomics and culture.</title>
        <authorList>
            <person name="Gilroy R."/>
            <person name="Ravi A."/>
            <person name="Getino M."/>
            <person name="Pursley I."/>
            <person name="Horton D.L."/>
            <person name="Alikhan N.F."/>
            <person name="Baker D."/>
            <person name="Gharbi K."/>
            <person name="Hall N."/>
            <person name="Watson M."/>
            <person name="Adriaenssens E.M."/>
            <person name="Foster-Nyarko E."/>
            <person name="Jarju S."/>
            <person name="Secka A."/>
            <person name="Antonio M."/>
            <person name="Oren A."/>
            <person name="Chaudhuri R.R."/>
            <person name="La Ragione R."/>
            <person name="Hildebrand F."/>
            <person name="Pallen M.J."/>
        </authorList>
    </citation>
    <scope>NUCLEOTIDE SEQUENCE</scope>
    <source>
        <strain evidence="2">2239</strain>
    </source>
</reference>
<dbReference type="EMBL" id="DXFW01000004">
    <property type="protein sequence ID" value="HIX04887.1"/>
    <property type="molecule type" value="Genomic_DNA"/>
</dbReference>
<evidence type="ECO:0000313" key="2">
    <source>
        <dbReference type="EMBL" id="HIX04887.1"/>
    </source>
</evidence>
<dbReference type="AlphaFoldDB" id="A0A9D2ADI0"/>
<name>A0A9D2ADI0_9FIRM</name>
<gene>
    <name evidence="2" type="ORF">H9865_02065</name>
</gene>
<evidence type="ECO:0000256" key="1">
    <source>
        <dbReference type="SAM" id="SignalP"/>
    </source>
</evidence>
<comment type="caution">
    <text evidence="2">The sequence shown here is derived from an EMBL/GenBank/DDBJ whole genome shotgun (WGS) entry which is preliminary data.</text>
</comment>